<gene>
    <name evidence="2" type="ORF">ES319_D12G183100v1</name>
</gene>
<evidence type="ECO:0000256" key="1">
    <source>
        <dbReference type="SAM" id="MobiDB-lite"/>
    </source>
</evidence>
<feature type="compositionally biased region" description="Basic and acidic residues" evidence="1">
    <location>
        <begin position="22"/>
        <end position="49"/>
    </location>
</feature>
<name>A0A5J5P262_GOSBA</name>
<feature type="compositionally biased region" description="Polar residues" evidence="1">
    <location>
        <begin position="1"/>
        <end position="10"/>
    </location>
</feature>
<protein>
    <submittedName>
        <fullName evidence="2">Uncharacterized protein</fullName>
    </submittedName>
</protein>
<proteinExistence type="predicted"/>
<sequence length="81" mass="9323">ETSLMGQNKKQIQKHKPTTKTKLTEHNTKQKSKENKRSLGKTRDDDFSSHVRKQNGPSNQQGDPMVELSSSFPDMKQKRLL</sequence>
<feature type="compositionally biased region" description="Polar residues" evidence="1">
    <location>
        <begin position="55"/>
        <end position="72"/>
    </location>
</feature>
<dbReference type="Proteomes" id="UP000327439">
    <property type="component" value="Chromosome D12"/>
</dbReference>
<keyword evidence="3" id="KW-1185">Reference proteome</keyword>
<evidence type="ECO:0000313" key="2">
    <source>
        <dbReference type="EMBL" id="KAB1999760.1"/>
    </source>
</evidence>
<feature type="region of interest" description="Disordered" evidence="1">
    <location>
        <begin position="1"/>
        <end position="81"/>
    </location>
</feature>
<dbReference type="OrthoDB" id="10426259at2759"/>
<reference evidence="3" key="1">
    <citation type="journal article" date="2020" name="Nat. Genet.">
        <title>Genomic diversifications of five Gossypium allopolyploid species and their impact on cotton improvement.</title>
        <authorList>
            <person name="Chen Z.J."/>
            <person name="Sreedasyam A."/>
            <person name="Ando A."/>
            <person name="Song Q."/>
            <person name="De Santiago L.M."/>
            <person name="Hulse-Kemp A.M."/>
            <person name="Ding M."/>
            <person name="Ye W."/>
            <person name="Kirkbride R.C."/>
            <person name="Jenkins J."/>
            <person name="Plott C."/>
            <person name="Lovell J."/>
            <person name="Lin Y.M."/>
            <person name="Vaughn R."/>
            <person name="Liu B."/>
            <person name="Simpson S."/>
            <person name="Scheffler B.E."/>
            <person name="Wen L."/>
            <person name="Saski C.A."/>
            <person name="Grover C.E."/>
            <person name="Hu G."/>
            <person name="Conover J.L."/>
            <person name="Carlson J.W."/>
            <person name="Shu S."/>
            <person name="Boston L.B."/>
            <person name="Williams M."/>
            <person name="Peterson D.G."/>
            <person name="McGee K."/>
            <person name="Jones D.C."/>
            <person name="Wendel J.F."/>
            <person name="Stelly D.M."/>
            <person name="Grimwood J."/>
            <person name="Schmutz J."/>
        </authorList>
    </citation>
    <scope>NUCLEOTIDE SEQUENCE [LARGE SCALE GENOMIC DNA]</scope>
    <source>
        <strain evidence="3">cv. 3-79</strain>
    </source>
</reference>
<evidence type="ECO:0000313" key="3">
    <source>
        <dbReference type="Proteomes" id="UP000327439"/>
    </source>
</evidence>
<dbReference type="AlphaFoldDB" id="A0A5J5P262"/>
<feature type="non-terminal residue" evidence="2">
    <location>
        <position position="1"/>
    </location>
</feature>
<accession>A0A5J5P262</accession>
<dbReference type="EMBL" id="CM018226">
    <property type="protein sequence ID" value="KAB1999760.1"/>
    <property type="molecule type" value="Genomic_DNA"/>
</dbReference>
<organism evidence="2 3">
    <name type="scientific">Gossypium barbadense</name>
    <name type="common">Sea Island cotton</name>
    <name type="synonym">Hibiscus barbadensis</name>
    <dbReference type="NCBI Taxonomy" id="3634"/>
    <lineage>
        <taxon>Eukaryota</taxon>
        <taxon>Viridiplantae</taxon>
        <taxon>Streptophyta</taxon>
        <taxon>Embryophyta</taxon>
        <taxon>Tracheophyta</taxon>
        <taxon>Spermatophyta</taxon>
        <taxon>Magnoliopsida</taxon>
        <taxon>eudicotyledons</taxon>
        <taxon>Gunneridae</taxon>
        <taxon>Pentapetalae</taxon>
        <taxon>rosids</taxon>
        <taxon>malvids</taxon>
        <taxon>Malvales</taxon>
        <taxon>Malvaceae</taxon>
        <taxon>Malvoideae</taxon>
        <taxon>Gossypium</taxon>
    </lineage>
</organism>